<proteinExistence type="predicted"/>
<dbReference type="AlphaFoldDB" id="A0A2U9IKA8"/>
<reference evidence="2 3" key="1">
    <citation type="submission" date="2018-05" db="EMBL/GenBank/DDBJ databases">
        <title>Complete Genome Sequences of Extremely Thermoacidophilic, Metal-Mobilizing Type-Strain Members of the Archaeal Family Sulfolobaceae: Acidianus brierleyi DSM-1651T, Acidianus sulfidivorans DSM-18786T, Metallosphaera hakonensis DSM-7519T, and Metallosphaera prunae DSM-10039T.</title>
        <authorList>
            <person name="Counts J.A."/>
            <person name="Kelly R.M."/>
        </authorList>
    </citation>
    <scope>NUCLEOTIDE SEQUENCE [LARGE SCALE GENOMIC DNA]</scope>
    <source>
        <strain evidence="2 3">JP7</strain>
    </source>
</reference>
<dbReference type="KEGG" id="asul:DFR86_01570"/>
<keyword evidence="1" id="KW-1133">Transmembrane helix</keyword>
<keyword evidence="1" id="KW-0472">Membrane</keyword>
<evidence type="ECO:0000313" key="2">
    <source>
        <dbReference type="EMBL" id="AWR96364.1"/>
    </source>
</evidence>
<keyword evidence="1" id="KW-0812">Transmembrane</keyword>
<gene>
    <name evidence="2" type="ORF">DFR86_01570</name>
</gene>
<dbReference type="EMBL" id="CP029288">
    <property type="protein sequence ID" value="AWR96364.1"/>
    <property type="molecule type" value="Genomic_DNA"/>
</dbReference>
<keyword evidence="3" id="KW-1185">Reference proteome</keyword>
<organism evidence="2 3">
    <name type="scientific">Acidianus sulfidivorans JP7</name>
    <dbReference type="NCBI Taxonomy" id="619593"/>
    <lineage>
        <taxon>Archaea</taxon>
        <taxon>Thermoproteota</taxon>
        <taxon>Thermoprotei</taxon>
        <taxon>Sulfolobales</taxon>
        <taxon>Sulfolobaceae</taxon>
        <taxon>Acidianus</taxon>
    </lineage>
</organism>
<evidence type="ECO:0000313" key="3">
    <source>
        <dbReference type="Proteomes" id="UP000248410"/>
    </source>
</evidence>
<feature type="transmembrane region" description="Helical" evidence="1">
    <location>
        <begin position="20"/>
        <end position="53"/>
    </location>
</feature>
<protein>
    <submittedName>
        <fullName evidence="2">Uncharacterized protein</fullName>
    </submittedName>
</protein>
<name>A0A2U9IKA8_9CREN</name>
<dbReference type="Proteomes" id="UP000248410">
    <property type="component" value="Chromosome"/>
</dbReference>
<accession>A0A2U9IKA8</accession>
<evidence type="ECO:0000256" key="1">
    <source>
        <dbReference type="SAM" id="Phobius"/>
    </source>
</evidence>
<sequence>MFIELLLDFPYLFLKGIEKYIYSLIYLFVMHNLGKIIAIILFITVAVIYLFILDYYSYLTLGINQIHNIISYEPNFKYYISSNNLTLCIINNQNFSITVYNISGKSIYLPKIQVIPSLTEKNISLIITNQKQFDQNLNNSNCPLNITIGFLDSNISFTQVI</sequence>